<dbReference type="EMBL" id="JACHLX010000001">
    <property type="protein sequence ID" value="MBB5809700.1"/>
    <property type="molecule type" value="Genomic_DNA"/>
</dbReference>
<reference evidence="1 2" key="1">
    <citation type="submission" date="2020-08" db="EMBL/GenBank/DDBJ databases">
        <title>Sequencing the genomes of 1000 actinobacteria strains.</title>
        <authorList>
            <person name="Klenk H.-P."/>
        </authorList>
    </citation>
    <scope>NUCLEOTIDE SEQUENCE [LARGE SCALE GENOMIC DNA]</scope>
    <source>
        <strain evidence="1 2">DSM 40129</strain>
    </source>
</reference>
<protein>
    <submittedName>
        <fullName evidence="1">Transposase</fullName>
    </submittedName>
</protein>
<gene>
    <name evidence="1" type="ORF">HNR72_000728</name>
</gene>
<evidence type="ECO:0000313" key="1">
    <source>
        <dbReference type="EMBL" id="MBB5809700.1"/>
    </source>
</evidence>
<keyword evidence="2" id="KW-1185">Reference proteome</keyword>
<sequence>MRVAERVRVREIEDDEGRRLLRIIRRGTRSVVTWRRAQMVLLSAQGMPVAKIAEVTFASDDRVRDVIHNFNADGFDSLYPKCKGGRPKTFTLPERREIKKIAKSRPAEHHLPFSTWSLAKLADFLVAEGVVDDISHEGLRILLREEGVSCQRLKTWKTSRDPEYAAKKARVEHLYAIADGEIMHEEGEPEIIFCVDEFGPLNLMPHPGRQWARA</sequence>
<name>A0AA89PYL0_STRCU</name>
<dbReference type="AlphaFoldDB" id="A0AA89PYL0"/>
<comment type="caution">
    <text evidence="1">The sequence shown here is derived from an EMBL/GenBank/DDBJ whole genome shotgun (WGS) entry which is preliminary data.</text>
</comment>
<dbReference type="SUPFAM" id="SSF46689">
    <property type="entry name" value="Homeodomain-like"/>
    <property type="match status" value="1"/>
</dbReference>
<organism evidence="1 2">
    <name type="scientific">Streptomyces collinus</name>
    <dbReference type="NCBI Taxonomy" id="42684"/>
    <lineage>
        <taxon>Bacteria</taxon>
        <taxon>Bacillati</taxon>
        <taxon>Actinomycetota</taxon>
        <taxon>Actinomycetes</taxon>
        <taxon>Kitasatosporales</taxon>
        <taxon>Streptomycetaceae</taxon>
        <taxon>Streptomyces</taxon>
    </lineage>
</organism>
<proteinExistence type="predicted"/>
<accession>A0AA89PYL0</accession>
<dbReference type="InterPro" id="IPR009057">
    <property type="entry name" value="Homeodomain-like_sf"/>
</dbReference>
<evidence type="ECO:0000313" key="2">
    <source>
        <dbReference type="Proteomes" id="UP000579531"/>
    </source>
</evidence>
<dbReference type="Proteomes" id="UP000579531">
    <property type="component" value="Unassembled WGS sequence"/>
</dbReference>
<dbReference type="Pfam" id="PF13565">
    <property type="entry name" value="HTH_32"/>
    <property type="match status" value="1"/>
</dbReference>